<name>A0A2S9J7P6_9SPHI</name>
<dbReference type="AlphaFoldDB" id="A0A2S9J7P6"/>
<feature type="chain" id="PRO_5015461840" evidence="1">
    <location>
        <begin position="25"/>
        <end position="188"/>
    </location>
</feature>
<evidence type="ECO:0000259" key="2">
    <source>
        <dbReference type="Pfam" id="PF13568"/>
    </source>
</evidence>
<gene>
    <name evidence="3" type="ORF">C5745_02410</name>
</gene>
<dbReference type="RefSeq" id="WP_105715381.1">
    <property type="nucleotide sequence ID" value="NZ_PVBQ01000002.1"/>
</dbReference>
<comment type="caution">
    <text evidence="3">The sequence shown here is derived from an EMBL/GenBank/DDBJ whole genome shotgun (WGS) entry which is preliminary data.</text>
</comment>
<proteinExistence type="predicted"/>
<evidence type="ECO:0000256" key="1">
    <source>
        <dbReference type="SAM" id="SignalP"/>
    </source>
</evidence>
<evidence type="ECO:0000313" key="3">
    <source>
        <dbReference type="EMBL" id="PRD48815.1"/>
    </source>
</evidence>
<evidence type="ECO:0000313" key="4">
    <source>
        <dbReference type="Proteomes" id="UP000239711"/>
    </source>
</evidence>
<keyword evidence="1" id="KW-0732">Signal</keyword>
<dbReference type="Proteomes" id="UP000239711">
    <property type="component" value="Unassembled WGS sequence"/>
</dbReference>
<feature type="signal peptide" evidence="1">
    <location>
        <begin position="1"/>
        <end position="24"/>
    </location>
</feature>
<dbReference type="Pfam" id="PF13568">
    <property type="entry name" value="OMP_b-brl_2"/>
    <property type="match status" value="1"/>
</dbReference>
<dbReference type="InterPro" id="IPR025665">
    <property type="entry name" value="Beta-barrel_OMP_2"/>
</dbReference>
<sequence>MKKHARYGFIISVLCLGLLQTVNAQDIEYGVKAGILFNMPSYDNNAVGNSDSKFGVQAGVFARTSERLFLQGDLTFSTFKSAYTFQQQNYNPTFYQLNLPIQLGYKIVENDQMNLRASVGPQVNYNLKENRSTSNDHFNRFTYDGVVNLGTDINRFAIDLRYNHSVNKTSKDLESRDRIIGLSVGYKF</sequence>
<organism evidence="3 4">
    <name type="scientific">Sphingobacterium haloxyli</name>
    <dbReference type="NCBI Taxonomy" id="2100533"/>
    <lineage>
        <taxon>Bacteria</taxon>
        <taxon>Pseudomonadati</taxon>
        <taxon>Bacteroidota</taxon>
        <taxon>Sphingobacteriia</taxon>
        <taxon>Sphingobacteriales</taxon>
        <taxon>Sphingobacteriaceae</taxon>
        <taxon>Sphingobacterium</taxon>
    </lineage>
</organism>
<feature type="domain" description="Outer membrane protein beta-barrel" evidence="2">
    <location>
        <begin position="23"/>
        <end position="169"/>
    </location>
</feature>
<reference evidence="3 4" key="1">
    <citation type="submission" date="2018-02" db="EMBL/GenBank/DDBJ databases">
        <title>The draft genome of Sphingobacterium sp. 5JN-11.</title>
        <authorList>
            <person name="Liu L."/>
            <person name="Li L."/>
            <person name="Liang L."/>
            <person name="Zhang X."/>
            <person name="Wang T."/>
        </authorList>
    </citation>
    <scope>NUCLEOTIDE SEQUENCE [LARGE SCALE GENOMIC DNA]</scope>
    <source>
        <strain evidence="3 4">5JN-11</strain>
    </source>
</reference>
<accession>A0A2S9J7P6</accession>
<dbReference type="EMBL" id="PVBQ01000002">
    <property type="protein sequence ID" value="PRD48815.1"/>
    <property type="molecule type" value="Genomic_DNA"/>
</dbReference>
<dbReference type="OrthoDB" id="1001536at2"/>
<protein>
    <submittedName>
        <fullName evidence="3">PorT family protein</fullName>
    </submittedName>
</protein>
<keyword evidence="4" id="KW-1185">Reference proteome</keyword>